<dbReference type="InterPro" id="IPR054339">
    <property type="entry name" value="GMT_wHTH"/>
</dbReference>
<proteinExistence type="predicted"/>
<reference evidence="2 3" key="1">
    <citation type="submission" date="2020-09" db="EMBL/GenBank/DDBJ databases">
        <title>Genome sequencing and assembly of Pontibacter sp.</title>
        <authorList>
            <person name="Chhetri G."/>
        </authorList>
    </citation>
    <scope>NUCLEOTIDE SEQUENCE [LARGE SCALE GENOMIC DNA]</scope>
    <source>
        <strain evidence="2 3">JH31</strain>
    </source>
</reference>
<sequence>MDLQAGLDIGEAAPTAPQVLRQVYKSTGSRTDLNKGVSTILYDVDQPALAELQEKVEQLPFYHDLVHPPLTLQEADDEALAAQMLEQTTTGLAFLDPTIEGLSQRVLLQAVQTGIPDLLMLFNPKAFGNTIKRAKADSLWQQLFGERLDKIKAFYKQNRQADRREEYLLDCFEEIFQSHGFYTLRFRINFPDKKQTSHYVVFGVKSEQAYLRLKELLARYSDYQEDGVPLFGANLQVQQLSLFQEHYKYSVTRLAQELAGSAGRYSNRSLQYIYESHSISTPYTLANYTAAFEKLMKDGLVRFINPKTGQAITKLTPVSLIRYKK</sequence>
<evidence type="ECO:0000313" key="2">
    <source>
        <dbReference type="EMBL" id="MBD1398073.1"/>
    </source>
</evidence>
<accession>A0ABR7XIF1</accession>
<feature type="domain" description="GMT-like wHTH" evidence="1">
    <location>
        <begin position="238"/>
        <end position="307"/>
    </location>
</feature>
<name>A0ABR7XIF1_9BACT</name>
<comment type="caution">
    <text evidence="2">The sequence shown here is derived from an EMBL/GenBank/DDBJ whole genome shotgun (WGS) entry which is preliminary data.</text>
</comment>
<dbReference type="EMBL" id="JACXAJ010000006">
    <property type="protein sequence ID" value="MBD1398073.1"/>
    <property type="molecule type" value="Genomic_DNA"/>
</dbReference>
<protein>
    <recommendedName>
        <fullName evidence="1">GMT-like wHTH domain-containing protein</fullName>
    </recommendedName>
</protein>
<keyword evidence="3" id="KW-1185">Reference proteome</keyword>
<evidence type="ECO:0000259" key="1">
    <source>
        <dbReference type="Pfam" id="PF22560"/>
    </source>
</evidence>
<dbReference type="Proteomes" id="UP000625551">
    <property type="component" value="Unassembled WGS sequence"/>
</dbReference>
<dbReference type="Pfam" id="PF22560">
    <property type="entry name" value="GMT-wHTH"/>
    <property type="match status" value="1"/>
</dbReference>
<evidence type="ECO:0000313" key="3">
    <source>
        <dbReference type="Proteomes" id="UP000625551"/>
    </source>
</evidence>
<organism evidence="2 3">
    <name type="scientific">Pontibacter aquaedesilientis</name>
    <dbReference type="NCBI Taxonomy" id="2766980"/>
    <lineage>
        <taxon>Bacteria</taxon>
        <taxon>Pseudomonadati</taxon>
        <taxon>Bacteroidota</taxon>
        <taxon>Cytophagia</taxon>
        <taxon>Cytophagales</taxon>
        <taxon>Hymenobacteraceae</taxon>
        <taxon>Pontibacter</taxon>
    </lineage>
</organism>
<gene>
    <name evidence="2" type="ORF">H9Q13_12920</name>
</gene>